<dbReference type="EMBL" id="RBRQ01000057">
    <property type="protein sequence ID" value="RMR14002.1"/>
    <property type="molecule type" value="Genomic_DNA"/>
</dbReference>
<sequence length="360" mass="41834">MGLLMKLFPGLPRPVDDETFSSWIYRCSIGRCSEIFAREQLQKQPEWIWNGRFAVVQDPDFDFDTKLFINACDLLRIDITRVIRVFSPSDVRIVPWERRIVFCNECFRDDIRAGRLPAWRKRWCYTNAIHCTHHSIFLTRLKVNPSISKAWSGFTEVCNSSENLQRVIQIANLSRFAKVVLRRVNCWLNSQSSSNKDEENLKRLFYALYCVFLQYPTRRSHGGVALGFFERKRNVVTADFLNFQESLMKGIEAASPLNRFGCYMLNVLLMDVLPSKMIQVFNHLITQNSENFPALDSLVQSIYFGNVNSDEYNMLCVHLGEFPRKKLSLLDCFLSMQETRYKKSGVYSGTKIGSITPCCR</sequence>
<name>A0A3M4SGL6_9PSED</name>
<dbReference type="Proteomes" id="UP000276615">
    <property type="component" value="Unassembled WGS sequence"/>
</dbReference>
<accession>A0A3M4SGL6</accession>
<gene>
    <name evidence="1" type="ORF">ALP92_03516</name>
</gene>
<reference evidence="1 2" key="1">
    <citation type="submission" date="2018-08" db="EMBL/GenBank/DDBJ databases">
        <title>Recombination of ecologically and evolutionarily significant loci maintains genetic cohesion in the Pseudomonas syringae species complex.</title>
        <authorList>
            <person name="Dillon M."/>
            <person name="Thakur S."/>
            <person name="Almeida R.N.D."/>
            <person name="Weir B.S."/>
            <person name="Guttman D.S."/>
        </authorList>
    </citation>
    <scope>NUCLEOTIDE SEQUENCE [LARGE SCALE GENOMIC DNA]</scope>
    <source>
        <strain evidence="1 2">ICMP 8670</strain>
    </source>
</reference>
<evidence type="ECO:0000313" key="1">
    <source>
        <dbReference type="EMBL" id="RMR14002.1"/>
    </source>
</evidence>
<proteinExistence type="predicted"/>
<evidence type="ECO:0000313" key="2">
    <source>
        <dbReference type="Proteomes" id="UP000276615"/>
    </source>
</evidence>
<comment type="caution">
    <text evidence="1">The sequence shown here is derived from an EMBL/GenBank/DDBJ whole genome shotgun (WGS) entry which is preliminary data.</text>
</comment>
<protein>
    <submittedName>
        <fullName evidence="1">Uncharacterized protein</fullName>
    </submittedName>
</protein>
<dbReference type="AlphaFoldDB" id="A0A3M4SGL6"/>
<organism evidence="1 2">
    <name type="scientific">Pseudomonas syringae pv. primulae</name>
    <dbReference type="NCBI Taxonomy" id="251707"/>
    <lineage>
        <taxon>Bacteria</taxon>
        <taxon>Pseudomonadati</taxon>
        <taxon>Pseudomonadota</taxon>
        <taxon>Gammaproteobacteria</taxon>
        <taxon>Pseudomonadales</taxon>
        <taxon>Pseudomonadaceae</taxon>
        <taxon>Pseudomonas</taxon>
    </lineage>
</organism>